<reference evidence="1 2" key="1">
    <citation type="journal article" date="2019" name="Sci. Rep.">
        <title>Orb-weaving spider Araneus ventricosus genome elucidates the spidroin gene catalogue.</title>
        <authorList>
            <person name="Kono N."/>
            <person name="Nakamura H."/>
            <person name="Ohtoshi R."/>
            <person name="Moran D.A.P."/>
            <person name="Shinohara A."/>
            <person name="Yoshida Y."/>
            <person name="Fujiwara M."/>
            <person name="Mori M."/>
            <person name="Tomita M."/>
            <person name="Arakawa K."/>
        </authorList>
    </citation>
    <scope>NUCLEOTIDE SEQUENCE [LARGE SCALE GENOMIC DNA]</scope>
</reference>
<dbReference type="InterPro" id="IPR052709">
    <property type="entry name" value="Transposase-MT_Hybrid"/>
</dbReference>
<keyword evidence="2" id="KW-1185">Reference proteome</keyword>
<protein>
    <recommendedName>
        <fullName evidence="3">Histone-lysine N-methyltransferase SETMAR</fullName>
    </recommendedName>
</protein>
<dbReference type="PANTHER" id="PTHR46060">
    <property type="entry name" value="MARINER MOS1 TRANSPOSASE-LIKE PROTEIN"/>
    <property type="match status" value="1"/>
</dbReference>
<dbReference type="AlphaFoldDB" id="A0A4Y2UWX8"/>
<dbReference type="GO" id="GO:0003676">
    <property type="term" value="F:nucleic acid binding"/>
    <property type="evidence" value="ECO:0007669"/>
    <property type="project" value="InterPro"/>
</dbReference>
<evidence type="ECO:0000313" key="1">
    <source>
        <dbReference type="EMBL" id="GBO16120.1"/>
    </source>
</evidence>
<evidence type="ECO:0008006" key="3">
    <source>
        <dbReference type="Google" id="ProtNLM"/>
    </source>
</evidence>
<dbReference type="EMBL" id="BGPR01040056">
    <property type="protein sequence ID" value="GBO16120.1"/>
    <property type="molecule type" value="Genomic_DNA"/>
</dbReference>
<dbReference type="InterPro" id="IPR036397">
    <property type="entry name" value="RNaseH_sf"/>
</dbReference>
<dbReference type="Proteomes" id="UP000499080">
    <property type="component" value="Unassembled WGS sequence"/>
</dbReference>
<evidence type="ECO:0000313" key="2">
    <source>
        <dbReference type="Proteomes" id="UP000499080"/>
    </source>
</evidence>
<dbReference type="PANTHER" id="PTHR46060:SF1">
    <property type="entry name" value="MARINER MOS1 TRANSPOSASE-LIKE PROTEIN"/>
    <property type="match status" value="1"/>
</dbReference>
<gene>
    <name evidence="1" type="ORF">AVEN_148623_1</name>
</gene>
<sequence length="92" mass="10681">NSHVIPFCRQFIKPGAFKQKTARAVTWEMLDHPPYSPDLASSDSHLFLKLKEFLGDKRFGSDEELENVVTTWLNELAAEARGQIRQMFKCRR</sequence>
<comment type="caution">
    <text evidence="1">The sequence shown here is derived from an EMBL/GenBank/DDBJ whole genome shotgun (WGS) entry which is preliminary data.</text>
</comment>
<dbReference type="Gene3D" id="3.30.420.10">
    <property type="entry name" value="Ribonuclease H-like superfamily/Ribonuclease H"/>
    <property type="match status" value="1"/>
</dbReference>
<proteinExistence type="predicted"/>
<accession>A0A4Y2UWX8</accession>
<dbReference type="OrthoDB" id="5847583at2759"/>
<feature type="non-terminal residue" evidence="1">
    <location>
        <position position="1"/>
    </location>
</feature>
<organism evidence="1 2">
    <name type="scientific">Araneus ventricosus</name>
    <name type="common">Orbweaver spider</name>
    <name type="synonym">Epeira ventricosa</name>
    <dbReference type="NCBI Taxonomy" id="182803"/>
    <lineage>
        <taxon>Eukaryota</taxon>
        <taxon>Metazoa</taxon>
        <taxon>Ecdysozoa</taxon>
        <taxon>Arthropoda</taxon>
        <taxon>Chelicerata</taxon>
        <taxon>Arachnida</taxon>
        <taxon>Araneae</taxon>
        <taxon>Araneomorphae</taxon>
        <taxon>Entelegynae</taxon>
        <taxon>Araneoidea</taxon>
        <taxon>Araneidae</taxon>
        <taxon>Araneus</taxon>
    </lineage>
</organism>
<name>A0A4Y2UWX8_ARAVE</name>